<gene>
    <name evidence="1" type="ORF">SCNU_08358</name>
</gene>
<protein>
    <recommendedName>
        <fullName evidence="3">Lipoprotein</fullName>
    </recommendedName>
</protein>
<sequence length="148" mass="15367">MLRGAAVVGVSAAAGWALTACDTGPTQRQLDAEALLPHAQSAYRQQRAATGLAPRNTEYTEALKTVADQRGAHLTALRDEINRLHSSTAEQIETPAGTPVASVEALRRDIESAAKNAANSCVRLSGFDAGLLGSVSASCQTLAKVQLA</sequence>
<dbReference type="PROSITE" id="PS51257">
    <property type="entry name" value="PROKAR_LIPOPROTEIN"/>
    <property type="match status" value="1"/>
</dbReference>
<organism evidence="1 2">
    <name type="scientific">Gordonia neofelifaecis NRRL B-59395</name>
    <dbReference type="NCBI Taxonomy" id="644548"/>
    <lineage>
        <taxon>Bacteria</taxon>
        <taxon>Bacillati</taxon>
        <taxon>Actinomycetota</taxon>
        <taxon>Actinomycetes</taxon>
        <taxon>Mycobacteriales</taxon>
        <taxon>Gordoniaceae</taxon>
        <taxon>Gordonia</taxon>
    </lineage>
</organism>
<dbReference type="EMBL" id="AEUD01000005">
    <property type="protein sequence ID" value="EGD55711.1"/>
    <property type="molecule type" value="Genomic_DNA"/>
</dbReference>
<evidence type="ECO:0008006" key="3">
    <source>
        <dbReference type="Google" id="ProtNLM"/>
    </source>
</evidence>
<evidence type="ECO:0000313" key="1">
    <source>
        <dbReference type="EMBL" id="EGD55711.1"/>
    </source>
</evidence>
<name>F1YIF7_9ACTN</name>
<dbReference type="AlphaFoldDB" id="F1YIF7"/>
<proteinExistence type="predicted"/>
<accession>F1YIF7</accession>
<dbReference type="eggNOG" id="ENOG5031ZYH">
    <property type="taxonomic scope" value="Bacteria"/>
</dbReference>
<comment type="caution">
    <text evidence="1">The sequence shown here is derived from an EMBL/GenBank/DDBJ whole genome shotgun (WGS) entry which is preliminary data.</text>
</comment>
<keyword evidence="2" id="KW-1185">Reference proteome</keyword>
<reference evidence="1 2" key="1">
    <citation type="journal article" date="2011" name="J. Bacteriol.">
        <title>Draft Genome Sequence of Gordonia neofelifaecis NRRL B-59395, a Cholesterol-Degrading Actinomycete.</title>
        <authorList>
            <person name="Ge F."/>
            <person name="Li W."/>
            <person name="Chen G."/>
            <person name="Liu Y."/>
            <person name="Zhang G."/>
            <person name="Yong B."/>
            <person name="Wang Q."/>
            <person name="Wang N."/>
            <person name="Huang Z."/>
            <person name="Li W."/>
            <person name="Wang J."/>
            <person name="Wu C."/>
            <person name="Xie Q."/>
            <person name="Liu G."/>
        </authorList>
    </citation>
    <scope>NUCLEOTIDE SEQUENCE [LARGE SCALE GENOMIC DNA]</scope>
    <source>
        <strain evidence="1 2">NRRL B-59395</strain>
    </source>
</reference>
<evidence type="ECO:0000313" key="2">
    <source>
        <dbReference type="Proteomes" id="UP000035065"/>
    </source>
</evidence>
<dbReference type="Proteomes" id="UP000035065">
    <property type="component" value="Unassembled WGS sequence"/>
</dbReference>
<dbReference type="STRING" id="644548.SCNU_08358"/>